<proteinExistence type="predicted"/>
<evidence type="ECO:0000313" key="2">
    <source>
        <dbReference type="EMBL" id="KAF7824835.1"/>
    </source>
</evidence>
<dbReference type="Proteomes" id="UP000634136">
    <property type="component" value="Unassembled WGS sequence"/>
</dbReference>
<sequence length="25" mass="2815">MTASFDQPMKACHDMRRSSGGFQLL</sequence>
<comment type="caution">
    <text evidence="2">The sequence shown here is derived from an EMBL/GenBank/DDBJ whole genome shotgun (WGS) entry which is preliminary data.</text>
</comment>
<keyword evidence="3" id="KW-1185">Reference proteome</keyword>
<feature type="region of interest" description="Disordered" evidence="1">
    <location>
        <begin position="1"/>
        <end position="25"/>
    </location>
</feature>
<reference evidence="2" key="1">
    <citation type="submission" date="2020-09" db="EMBL/GenBank/DDBJ databases">
        <title>Genome-Enabled Discovery of Anthraquinone Biosynthesis in Senna tora.</title>
        <authorList>
            <person name="Kang S.-H."/>
            <person name="Pandey R.P."/>
            <person name="Lee C.-M."/>
            <person name="Sim J.-S."/>
            <person name="Jeong J.-T."/>
            <person name="Choi B.-S."/>
            <person name="Jung M."/>
            <person name="Ginzburg D."/>
            <person name="Zhao K."/>
            <person name="Won S.Y."/>
            <person name="Oh T.-J."/>
            <person name="Yu Y."/>
            <person name="Kim N.-H."/>
            <person name="Lee O.R."/>
            <person name="Lee T.-H."/>
            <person name="Bashyal P."/>
            <person name="Kim T.-S."/>
            <person name="Lee W.-H."/>
            <person name="Kawkins C."/>
            <person name="Kim C.-K."/>
            <person name="Kim J.S."/>
            <person name="Ahn B.O."/>
            <person name="Rhee S.Y."/>
            <person name="Sohng J.K."/>
        </authorList>
    </citation>
    <scope>NUCLEOTIDE SEQUENCE</scope>
    <source>
        <tissue evidence="2">Leaf</tissue>
    </source>
</reference>
<organism evidence="2 3">
    <name type="scientific">Senna tora</name>
    <dbReference type="NCBI Taxonomy" id="362788"/>
    <lineage>
        <taxon>Eukaryota</taxon>
        <taxon>Viridiplantae</taxon>
        <taxon>Streptophyta</taxon>
        <taxon>Embryophyta</taxon>
        <taxon>Tracheophyta</taxon>
        <taxon>Spermatophyta</taxon>
        <taxon>Magnoliopsida</taxon>
        <taxon>eudicotyledons</taxon>
        <taxon>Gunneridae</taxon>
        <taxon>Pentapetalae</taxon>
        <taxon>rosids</taxon>
        <taxon>fabids</taxon>
        <taxon>Fabales</taxon>
        <taxon>Fabaceae</taxon>
        <taxon>Caesalpinioideae</taxon>
        <taxon>Cassia clade</taxon>
        <taxon>Senna</taxon>
    </lineage>
</organism>
<evidence type="ECO:0000313" key="3">
    <source>
        <dbReference type="Proteomes" id="UP000634136"/>
    </source>
</evidence>
<evidence type="ECO:0000256" key="1">
    <source>
        <dbReference type="SAM" id="MobiDB-lite"/>
    </source>
</evidence>
<dbReference type="EMBL" id="JAAIUW010000007">
    <property type="protein sequence ID" value="KAF7824835.1"/>
    <property type="molecule type" value="Genomic_DNA"/>
</dbReference>
<accession>A0A834TN03</accession>
<protein>
    <submittedName>
        <fullName evidence="2">Uncharacterized protein</fullName>
    </submittedName>
</protein>
<name>A0A834TN03_9FABA</name>
<gene>
    <name evidence="2" type="ORF">G2W53_022979</name>
</gene>
<dbReference type="AlphaFoldDB" id="A0A834TN03"/>